<dbReference type="Proteomes" id="UP000615446">
    <property type="component" value="Unassembled WGS sequence"/>
</dbReference>
<proteinExistence type="predicted"/>
<dbReference type="Pfam" id="PF07714">
    <property type="entry name" value="PK_Tyr_Ser-Thr"/>
    <property type="match status" value="1"/>
</dbReference>
<gene>
    <name evidence="2" type="ORF">RCL2_001862500</name>
</gene>
<dbReference type="InterPro" id="IPR001245">
    <property type="entry name" value="Ser-Thr/Tyr_kinase_cat_dom"/>
</dbReference>
<dbReference type="SUPFAM" id="SSF56112">
    <property type="entry name" value="Protein kinase-like (PK-like)"/>
    <property type="match status" value="1"/>
</dbReference>
<organism evidence="2 3">
    <name type="scientific">Rhizophagus clarus</name>
    <dbReference type="NCBI Taxonomy" id="94130"/>
    <lineage>
        <taxon>Eukaryota</taxon>
        <taxon>Fungi</taxon>
        <taxon>Fungi incertae sedis</taxon>
        <taxon>Mucoromycota</taxon>
        <taxon>Glomeromycotina</taxon>
        <taxon>Glomeromycetes</taxon>
        <taxon>Glomerales</taxon>
        <taxon>Glomeraceae</taxon>
        <taxon>Rhizophagus</taxon>
    </lineage>
</organism>
<protein>
    <submittedName>
        <fullName evidence="2">Kinase-like domain-containing protein</fullName>
    </submittedName>
</protein>
<dbReference type="InterPro" id="IPR000719">
    <property type="entry name" value="Prot_kinase_dom"/>
</dbReference>
<dbReference type="EMBL" id="BLAL01000206">
    <property type="protein sequence ID" value="GES91825.1"/>
    <property type="molecule type" value="Genomic_DNA"/>
</dbReference>
<accession>A0A8H3LTA1</accession>
<dbReference type="GO" id="GO:0004674">
    <property type="term" value="F:protein serine/threonine kinase activity"/>
    <property type="evidence" value="ECO:0007669"/>
    <property type="project" value="TreeGrafter"/>
</dbReference>
<keyword evidence="2" id="KW-0808">Transferase</keyword>
<dbReference type="OrthoDB" id="1668230at2759"/>
<dbReference type="AlphaFoldDB" id="A0A8H3LTA1"/>
<dbReference type="PROSITE" id="PS50011">
    <property type="entry name" value="PROTEIN_KINASE_DOM"/>
    <property type="match status" value="1"/>
</dbReference>
<feature type="domain" description="Protein kinase" evidence="1">
    <location>
        <begin position="1"/>
        <end position="231"/>
    </location>
</feature>
<comment type="caution">
    <text evidence="2">The sequence shown here is derived from an EMBL/GenBank/DDBJ whole genome shotgun (WGS) entry which is preliminary data.</text>
</comment>
<evidence type="ECO:0000313" key="2">
    <source>
        <dbReference type="EMBL" id="GES91825.1"/>
    </source>
</evidence>
<name>A0A8H3LTA1_9GLOM</name>
<dbReference type="Gene3D" id="1.10.510.10">
    <property type="entry name" value="Transferase(Phosphotransferase) domain 1"/>
    <property type="match status" value="1"/>
</dbReference>
<evidence type="ECO:0000259" key="1">
    <source>
        <dbReference type="PROSITE" id="PS50011"/>
    </source>
</evidence>
<reference evidence="2" key="1">
    <citation type="submission" date="2019-10" db="EMBL/GenBank/DDBJ databases">
        <title>Conservation and host-specific expression of non-tandemly repeated heterogenous ribosome RNA gene in arbuscular mycorrhizal fungi.</title>
        <authorList>
            <person name="Maeda T."/>
            <person name="Kobayashi Y."/>
            <person name="Nakagawa T."/>
            <person name="Ezawa T."/>
            <person name="Yamaguchi K."/>
            <person name="Bino T."/>
            <person name="Nishimoto Y."/>
            <person name="Shigenobu S."/>
            <person name="Kawaguchi M."/>
        </authorList>
    </citation>
    <scope>NUCLEOTIDE SEQUENCE</scope>
    <source>
        <strain evidence="2">HR1</strain>
    </source>
</reference>
<dbReference type="GO" id="GO:0005524">
    <property type="term" value="F:ATP binding"/>
    <property type="evidence" value="ECO:0007669"/>
    <property type="project" value="InterPro"/>
</dbReference>
<dbReference type="PANTHER" id="PTHR44329">
    <property type="entry name" value="SERINE/THREONINE-PROTEIN KINASE TNNI3K-RELATED"/>
    <property type="match status" value="1"/>
</dbReference>
<dbReference type="InterPro" id="IPR051681">
    <property type="entry name" value="Ser/Thr_Kinases-Pseudokinases"/>
</dbReference>
<evidence type="ECO:0000313" key="3">
    <source>
        <dbReference type="Proteomes" id="UP000615446"/>
    </source>
</evidence>
<keyword evidence="2" id="KW-0418">Kinase</keyword>
<dbReference type="InterPro" id="IPR011009">
    <property type="entry name" value="Kinase-like_dom_sf"/>
</dbReference>
<sequence length="231" mass="26791">MNSIFFPLSLGKVYCAKLRNSCFVLKSFFNFNNITAKEIVNELKLHHNNGFHRNIIHFYGIATENQSDNSKKYLLVMECADSGTLRDYLSEHFENLTWIDKLNLALQLACVIFWLHNKEIVHRNLHSNSILVHKNIIKLAEFGLSKRIKESSNIRLNLFGMIVYVDPQKFRRYGNNQVQILPLDKKGDVYSFGMLLWGISSGRPPFCDEINDIILVEKILQGLRDKPTLDM</sequence>